<evidence type="ECO:0000256" key="9">
    <source>
        <dbReference type="SAM" id="Phobius"/>
    </source>
</evidence>
<evidence type="ECO:0000256" key="2">
    <source>
        <dbReference type="ARBA" id="ARBA00005982"/>
    </source>
</evidence>
<proteinExistence type="inferred from homology"/>
<dbReference type="Proteomes" id="UP001374579">
    <property type="component" value="Unassembled WGS sequence"/>
</dbReference>
<feature type="transmembrane region" description="Helical" evidence="9">
    <location>
        <begin position="251"/>
        <end position="271"/>
    </location>
</feature>
<feature type="transmembrane region" description="Helical" evidence="9">
    <location>
        <begin position="557"/>
        <end position="576"/>
    </location>
</feature>
<feature type="compositionally biased region" description="Polar residues" evidence="8">
    <location>
        <begin position="1"/>
        <end position="16"/>
    </location>
</feature>
<evidence type="ECO:0000256" key="3">
    <source>
        <dbReference type="ARBA" id="ARBA00022692"/>
    </source>
</evidence>
<evidence type="ECO:0000256" key="5">
    <source>
        <dbReference type="ARBA" id="ARBA00022989"/>
    </source>
</evidence>
<comment type="similarity">
    <text evidence="2 7">Belongs to the major facilitator superfamily. Proton-dependent oligopeptide transporter (POT/PTR) (TC 2.A.17) family.</text>
</comment>
<keyword evidence="7" id="KW-0813">Transport</keyword>
<feature type="region of interest" description="Disordered" evidence="8">
    <location>
        <begin position="1"/>
        <end position="42"/>
    </location>
</feature>
<dbReference type="GO" id="GO:0006857">
    <property type="term" value="P:oligopeptide transport"/>
    <property type="evidence" value="ECO:0007669"/>
    <property type="project" value="InterPro"/>
</dbReference>
<feature type="transmembrane region" description="Helical" evidence="9">
    <location>
        <begin position="524"/>
        <end position="545"/>
    </location>
</feature>
<evidence type="ECO:0000256" key="4">
    <source>
        <dbReference type="ARBA" id="ARBA00022856"/>
    </source>
</evidence>
<keyword evidence="4" id="KW-0653">Protein transport</keyword>
<reference evidence="10 11" key="1">
    <citation type="submission" date="2024-02" db="EMBL/GenBank/DDBJ databases">
        <title>Chromosome-scale genome assembly of the rough periwinkle Littorina saxatilis.</title>
        <authorList>
            <person name="De Jode A."/>
            <person name="Faria R."/>
            <person name="Formenti G."/>
            <person name="Sims Y."/>
            <person name="Smith T.P."/>
            <person name="Tracey A."/>
            <person name="Wood J.M.D."/>
            <person name="Zagrodzka Z.B."/>
            <person name="Johannesson K."/>
            <person name="Butlin R.K."/>
            <person name="Leder E.H."/>
        </authorList>
    </citation>
    <scope>NUCLEOTIDE SEQUENCE [LARGE SCALE GENOMIC DNA]</scope>
    <source>
        <strain evidence="10">Snail1</strain>
        <tissue evidence="10">Muscle</tissue>
    </source>
</reference>
<comment type="subcellular location">
    <subcellularLocation>
        <location evidence="1 7">Membrane</location>
        <topology evidence="1 7">Multi-pass membrane protein</topology>
    </subcellularLocation>
</comment>
<feature type="transmembrane region" description="Helical" evidence="9">
    <location>
        <begin position="54"/>
        <end position="74"/>
    </location>
</feature>
<evidence type="ECO:0000313" key="10">
    <source>
        <dbReference type="EMBL" id="KAK7088149.1"/>
    </source>
</evidence>
<dbReference type="InterPro" id="IPR018456">
    <property type="entry name" value="PTR2_symporter_CS"/>
</dbReference>
<name>A0AAN9AJW8_9CAEN</name>
<keyword evidence="5 9" id="KW-1133">Transmembrane helix</keyword>
<dbReference type="InterPro" id="IPR000109">
    <property type="entry name" value="POT_fam"/>
</dbReference>
<feature type="transmembrane region" description="Helical" evidence="9">
    <location>
        <begin position="122"/>
        <end position="139"/>
    </location>
</feature>
<evidence type="ECO:0000256" key="8">
    <source>
        <dbReference type="SAM" id="MobiDB-lite"/>
    </source>
</evidence>
<feature type="transmembrane region" description="Helical" evidence="9">
    <location>
        <begin position="360"/>
        <end position="383"/>
    </location>
</feature>
<keyword evidence="6 9" id="KW-0472">Membrane</keyword>
<organism evidence="10 11">
    <name type="scientific">Littorina saxatilis</name>
    <dbReference type="NCBI Taxonomy" id="31220"/>
    <lineage>
        <taxon>Eukaryota</taxon>
        <taxon>Metazoa</taxon>
        <taxon>Spiralia</taxon>
        <taxon>Lophotrochozoa</taxon>
        <taxon>Mollusca</taxon>
        <taxon>Gastropoda</taxon>
        <taxon>Caenogastropoda</taxon>
        <taxon>Littorinimorpha</taxon>
        <taxon>Littorinoidea</taxon>
        <taxon>Littorinidae</taxon>
        <taxon>Littorina</taxon>
    </lineage>
</organism>
<dbReference type="AlphaFoldDB" id="A0AAN9AJW8"/>
<feature type="transmembrane region" description="Helical" evidence="9">
    <location>
        <begin position="185"/>
        <end position="205"/>
    </location>
</feature>
<protein>
    <recommendedName>
        <fullName evidence="12">Solute carrier family 15 member 4</fullName>
    </recommendedName>
</protein>
<dbReference type="GO" id="GO:0022857">
    <property type="term" value="F:transmembrane transporter activity"/>
    <property type="evidence" value="ECO:0007669"/>
    <property type="project" value="InterPro"/>
</dbReference>
<gene>
    <name evidence="10" type="ORF">V1264_022098</name>
</gene>
<dbReference type="Gene3D" id="1.20.1250.20">
    <property type="entry name" value="MFS general substrate transporter like domains"/>
    <property type="match status" value="1"/>
</dbReference>
<dbReference type="Pfam" id="PF00854">
    <property type="entry name" value="PTR2"/>
    <property type="match status" value="1"/>
</dbReference>
<comment type="caution">
    <text evidence="10">The sequence shown here is derived from an EMBL/GenBank/DDBJ whole genome shotgun (WGS) entry which is preliminary data.</text>
</comment>
<feature type="transmembrane region" description="Helical" evidence="9">
    <location>
        <begin position="94"/>
        <end position="115"/>
    </location>
</feature>
<dbReference type="GO" id="GO:0016020">
    <property type="term" value="C:membrane"/>
    <property type="evidence" value="ECO:0007669"/>
    <property type="project" value="UniProtKB-SubCell"/>
</dbReference>
<keyword evidence="11" id="KW-1185">Reference proteome</keyword>
<dbReference type="InterPro" id="IPR036259">
    <property type="entry name" value="MFS_trans_sf"/>
</dbReference>
<feature type="compositionally biased region" description="Low complexity" evidence="8">
    <location>
        <begin position="32"/>
        <end position="42"/>
    </location>
</feature>
<keyword evidence="3 7" id="KW-0812">Transmembrane</keyword>
<dbReference type="EMBL" id="JBAMIC010004070">
    <property type="protein sequence ID" value="KAK7088149.1"/>
    <property type="molecule type" value="Genomic_DNA"/>
</dbReference>
<keyword evidence="4" id="KW-0571">Peptide transport</keyword>
<sequence length="689" mass="77299">MSNSERQPLLHTNPNRSWRRSSRQSLPPTPTSPTTNGTLFNNNGNSRNLNRIRFASAAILLSLVFERIAFYGLAGNLVLFLNKDPFKWESYHAVDASLFFFGMSFVMSLIGGWLADAILGRFKAIVISFVIYIAGYVFMPLMTTRQKNDVAFVNVSLPNICKWGDGRDKDGDGDTDPFDEPCASMIFIALTVIAIGTGFVKANIAPFGSDQVAREGQQATLSFFNWFYWSINLGALIGLSVITYVQQQESFFYGYLASVCCLGVSALLFLAGRCCYHVRTPDGSVLTNIFRIIREAFRRKRQRAHEVLIRTAATGNDASSEVDEAEPVEMRISFLDYAKHRHGGIFHDALVDDVKSLKKIFAVFAVLIPYWLVYFQMQTTFLLQGLHMRLLMPFASRMMNDTTMDLIKLQNTTVAPGQPQLVAAWFSLFDVIMLVFLLPLFDRIIYPWWERRRGNPVSISWRIMLGMIFATAAMVVAGVVEHFRLKAFWPYPDLPCINASIDQEIGKSVYQAADFSILWQIPQYALIGLSEVFTSVAGLQFAVSVAPRSMKAIIMGLFYLFSGIGSFMGTAIIASLSSGNTWFHSRDYGNINCRLPCTAKDNYVHQSCHLDYYFYLLAGIELLGALLFLLVAKVFQLDEHHRHSRSANNLVESGQNFLDSTGLRHGRGGHDMPNSIQRYLSEDAAAASP</sequence>
<evidence type="ECO:0000256" key="7">
    <source>
        <dbReference type="RuleBase" id="RU003755"/>
    </source>
</evidence>
<evidence type="ECO:0000256" key="6">
    <source>
        <dbReference type="ARBA" id="ARBA00023136"/>
    </source>
</evidence>
<feature type="transmembrane region" description="Helical" evidence="9">
    <location>
        <begin position="612"/>
        <end position="635"/>
    </location>
</feature>
<dbReference type="PANTHER" id="PTHR11654">
    <property type="entry name" value="OLIGOPEPTIDE TRANSPORTER-RELATED"/>
    <property type="match status" value="1"/>
</dbReference>
<evidence type="ECO:0000256" key="1">
    <source>
        <dbReference type="ARBA" id="ARBA00004141"/>
    </source>
</evidence>
<accession>A0AAN9AJW8</accession>
<feature type="transmembrane region" description="Helical" evidence="9">
    <location>
        <begin position="422"/>
        <end position="441"/>
    </location>
</feature>
<dbReference type="PROSITE" id="PS01023">
    <property type="entry name" value="PTR2_2"/>
    <property type="match status" value="1"/>
</dbReference>
<evidence type="ECO:0000313" key="11">
    <source>
        <dbReference type="Proteomes" id="UP001374579"/>
    </source>
</evidence>
<feature type="transmembrane region" description="Helical" evidence="9">
    <location>
        <begin position="461"/>
        <end position="480"/>
    </location>
</feature>
<feature type="transmembrane region" description="Helical" evidence="9">
    <location>
        <begin position="226"/>
        <end position="245"/>
    </location>
</feature>
<evidence type="ECO:0008006" key="12">
    <source>
        <dbReference type="Google" id="ProtNLM"/>
    </source>
</evidence>
<dbReference type="SUPFAM" id="SSF103473">
    <property type="entry name" value="MFS general substrate transporter"/>
    <property type="match status" value="2"/>
</dbReference>